<name>A0A6C0AWQ4_9ZZZZ</name>
<sequence>MSKKRPHSVDEEEIKGAVDEVSNLFSNLKLNGNLQENKIENLETKLGGLEEAFGDLIIEASGNDKNMVSIADGVKNNPRKRAKPERYSSKGGRKQTGGDGCTPFRKNLIKLIIIAGLLGSASLGAGRMSAIFLRFYEKAIGLLSDDMKSSFSALSKAAINYIGVYIRATIDSLRISIQTNNRSIWEAFLSSLNWTNFGKVAAGIATIRTAVIPAVSNTCVVANDALDSIVDGICNELEEKLRTKTAELGTQTEFLSDAEKTDAEVQANNKITHYFTRSCAKGGRKSRRRSIKKNRKTRRKTSSKKTNKKKRRSKRKTSRR</sequence>
<dbReference type="EMBL" id="MN738770">
    <property type="protein sequence ID" value="QHS83903.1"/>
    <property type="molecule type" value="Genomic_DNA"/>
</dbReference>
<keyword evidence="1" id="KW-0175">Coiled coil</keyword>
<feature type="compositionally biased region" description="Basic residues" evidence="2">
    <location>
        <begin position="282"/>
        <end position="320"/>
    </location>
</feature>
<feature type="coiled-coil region" evidence="1">
    <location>
        <begin position="25"/>
        <end position="52"/>
    </location>
</feature>
<dbReference type="AlphaFoldDB" id="A0A6C0AWQ4"/>
<feature type="region of interest" description="Disordered" evidence="2">
    <location>
        <begin position="279"/>
        <end position="320"/>
    </location>
</feature>
<protein>
    <submittedName>
        <fullName evidence="4">Uncharacterized protein</fullName>
    </submittedName>
</protein>
<reference evidence="4" key="1">
    <citation type="journal article" date="2020" name="Nature">
        <title>Giant virus diversity and host interactions through global metagenomics.</title>
        <authorList>
            <person name="Schulz F."/>
            <person name="Roux S."/>
            <person name="Paez-Espino D."/>
            <person name="Jungbluth S."/>
            <person name="Walsh D.A."/>
            <person name="Denef V.J."/>
            <person name="McMahon K.D."/>
            <person name="Konstantinidis K.T."/>
            <person name="Eloe-Fadrosh E.A."/>
            <person name="Kyrpides N.C."/>
            <person name="Woyke T."/>
        </authorList>
    </citation>
    <scope>NUCLEOTIDE SEQUENCE</scope>
    <source>
        <strain evidence="4">GVMAG-S-ERX555965-48</strain>
    </source>
</reference>
<keyword evidence="3" id="KW-1133">Transmembrane helix</keyword>
<proteinExistence type="predicted"/>
<evidence type="ECO:0000256" key="1">
    <source>
        <dbReference type="SAM" id="Coils"/>
    </source>
</evidence>
<evidence type="ECO:0000256" key="2">
    <source>
        <dbReference type="SAM" id="MobiDB-lite"/>
    </source>
</evidence>
<evidence type="ECO:0000313" key="4">
    <source>
        <dbReference type="EMBL" id="QHS83903.1"/>
    </source>
</evidence>
<feature type="region of interest" description="Disordered" evidence="2">
    <location>
        <begin position="72"/>
        <end position="99"/>
    </location>
</feature>
<keyword evidence="3" id="KW-0812">Transmembrane</keyword>
<accession>A0A6C0AWQ4</accession>
<feature type="transmembrane region" description="Helical" evidence="3">
    <location>
        <begin position="111"/>
        <end position="136"/>
    </location>
</feature>
<organism evidence="4">
    <name type="scientific">viral metagenome</name>
    <dbReference type="NCBI Taxonomy" id="1070528"/>
    <lineage>
        <taxon>unclassified sequences</taxon>
        <taxon>metagenomes</taxon>
        <taxon>organismal metagenomes</taxon>
    </lineage>
</organism>
<evidence type="ECO:0000256" key="3">
    <source>
        <dbReference type="SAM" id="Phobius"/>
    </source>
</evidence>
<keyword evidence="3" id="KW-0472">Membrane</keyword>